<dbReference type="AlphaFoldDB" id="A0A5J4QWT0"/>
<organism evidence="1">
    <name type="scientific">termite gut metagenome</name>
    <dbReference type="NCBI Taxonomy" id="433724"/>
    <lineage>
        <taxon>unclassified sequences</taxon>
        <taxon>metagenomes</taxon>
        <taxon>organismal metagenomes</taxon>
    </lineage>
</organism>
<evidence type="ECO:0000313" key="1">
    <source>
        <dbReference type="EMBL" id="KAA6325785.1"/>
    </source>
</evidence>
<dbReference type="EMBL" id="SNRY01002294">
    <property type="protein sequence ID" value="KAA6325785.1"/>
    <property type="molecule type" value="Genomic_DNA"/>
</dbReference>
<protein>
    <submittedName>
        <fullName evidence="1">Uncharacterized protein</fullName>
    </submittedName>
</protein>
<gene>
    <name evidence="1" type="ORF">EZS27_025041</name>
</gene>
<reference evidence="1" key="1">
    <citation type="submission" date="2019-03" db="EMBL/GenBank/DDBJ databases">
        <title>Single cell metagenomics reveals metabolic interactions within the superorganism composed of flagellate Streblomastix strix and complex community of Bacteroidetes bacteria on its surface.</title>
        <authorList>
            <person name="Treitli S.C."/>
            <person name="Kolisko M."/>
            <person name="Husnik F."/>
            <person name="Keeling P."/>
            <person name="Hampl V."/>
        </authorList>
    </citation>
    <scope>NUCLEOTIDE SEQUENCE</scope>
    <source>
        <strain evidence="1">STM</strain>
    </source>
</reference>
<proteinExistence type="predicted"/>
<accession>A0A5J4QWT0</accession>
<sequence length="67" mass="7651">MAKAKLIEYQDSYGEAMNKYGLERGVKGSDARHITLTEFYRNQAVECKNLQENRIVVSCRGCQAVKH</sequence>
<comment type="caution">
    <text evidence="1">The sequence shown here is derived from an EMBL/GenBank/DDBJ whole genome shotgun (WGS) entry which is preliminary data.</text>
</comment>
<name>A0A5J4QWT0_9ZZZZ</name>